<evidence type="ECO:0000313" key="2">
    <source>
        <dbReference type="Proteomes" id="UP001172673"/>
    </source>
</evidence>
<dbReference type="Gene3D" id="1.20.1290.10">
    <property type="entry name" value="AhpD-like"/>
    <property type="match status" value="1"/>
</dbReference>
<protein>
    <recommendedName>
        <fullName evidence="3">Carboxymuconolactone decarboxylase-like domain-containing protein</fullName>
    </recommendedName>
</protein>
<dbReference type="SUPFAM" id="SSF69118">
    <property type="entry name" value="AhpD-like"/>
    <property type="match status" value="1"/>
</dbReference>
<evidence type="ECO:0000313" key="1">
    <source>
        <dbReference type="EMBL" id="KAJ9603155.1"/>
    </source>
</evidence>
<accession>A0AA39CCH1</accession>
<dbReference type="EMBL" id="JAPDRK010000023">
    <property type="protein sequence ID" value="KAJ9603155.1"/>
    <property type="molecule type" value="Genomic_DNA"/>
</dbReference>
<proteinExistence type="predicted"/>
<dbReference type="PANTHER" id="PTHR34846">
    <property type="entry name" value="4-CARBOXYMUCONOLACTONE DECARBOXYLASE FAMILY PROTEIN (AFU_ORTHOLOGUE AFUA_6G11590)"/>
    <property type="match status" value="1"/>
</dbReference>
<dbReference type="Proteomes" id="UP001172673">
    <property type="component" value="Unassembled WGS sequence"/>
</dbReference>
<name>A0AA39CCH1_9EURO</name>
<comment type="caution">
    <text evidence="1">The sequence shown here is derived from an EMBL/GenBank/DDBJ whole genome shotgun (WGS) entry which is preliminary data.</text>
</comment>
<keyword evidence="2" id="KW-1185">Reference proteome</keyword>
<organism evidence="1 2">
    <name type="scientific">Cladophialophora chaetospira</name>
    <dbReference type="NCBI Taxonomy" id="386627"/>
    <lineage>
        <taxon>Eukaryota</taxon>
        <taxon>Fungi</taxon>
        <taxon>Dikarya</taxon>
        <taxon>Ascomycota</taxon>
        <taxon>Pezizomycotina</taxon>
        <taxon>Eurotiomycetes</taxon>
        <taxon>Chaetothyriomycetidae</taxon>
        <taxon>Chaetothyriales</taxon>
        <taxon>Herpotrichiellaceae</taxon>
        <taxon>Cladophialophora</taxon>
    </lineage>
</organism>
<dbReference type="InterPro" id="IPR029032">
    <property type="entry name" value="AhpD-like"/>
</dbReference>
<sequence length="191" mass="20795">MRLSYVDVNASSTLSDSDKAVVERILQRRSPVGLQPLDLALLHSPAFIDGLTAMMGAVTKKLTLTQDISELAMARVALLNRAWYGYAHHVPLAKAGGLTDGGIKTMDLEQLPESRAQSGLTENQWAVARYTDAMTTNVEVPDEIFDELRAQFNPQEVVEITGTVAAYNCLSRLLVALNVGEKNGPKPTLRS</sequence>
<reference evidence="1" key="1">
    <citation type="submission" date="2022-10" db="EMBL/GenBank/DDBJ databases">
        <title>Culturing micro-colonial fungi from biological soil crusts in the Mojave desert and describing Neophaeococcomyces mojavensis, and introducing the new genera and species Taxawa tesnikishii.</title>
        <authorList>
            <person name="Kurbessoian T."/>
            <person name="Stajich J.E."/>
        </authorList>
    </citation>
    <scope>NUCLEOTIDE SEQUENCE</scope>
    <source>
        <strain evidence="1">TK_41</strain>
    </source>
</reference>
<gene>
    <name evidence="1" type="ORF">H2200_012450</name>
</gene>
<dbReference type="AlphaFoldDB" id="A0AA39CCH1"/>
<dbReference type="PANTHER" id="PTHR34846:SF11">
    <property type="entry name" value="4-CARBOXYMUCONOLACTONE DECARBOXYLASE FAMILY PROTEIN (AFU_ORTHOLOGUE AFUA_6G11590)"/>
    <property type="match status" value="1"/>
</dbReference>
<evidence type="ECO:0008006" key="3">
    <source>
        <dbReference type="Google" id="ProtNLM"/>
    </source>
</evidence>